<name>A0A143YJB7_9LACT</name>
<keyword evidence="9" id="KW-0486">Methionine biosynthesis</keyword>
<dbReference type="Pfam" id="PF02219">
    <property type="entry name" value="MTHFR"/>
    <property type="match status" value="1"/>
</dbReference>
<protein>
    <recommendedName>
        <fullName evidence="12">Methylenetetrahydrofolate reductase</fullName>
        <ecNumber evidence="12">1.5.1.54</ecNumber>
    </recommendedName>
</protein>
<proteinExistence type="inferred from homology"/>
<gene>
    <name evidence="13" type="ORF">Tpal_1202</name>
</gene>
<reference evidence="13 14" key="1">
    <citation type="submission" date="2016-02" db="EMBL/GenBank/DDBJ databases">
        <authorList>
            <person name="Wen L."/>
            <person name="He K."/>
            <person name="Yang H."/>
        </authorList>
    </citation>
    <scope>NUCLEOTIDE SEQUENCE [LARGE SCALE GENOMIC DNA]</scope>
    <source>
        <strain evidence="13">Trichococcus palustris</strain>
    </source>
</reference>
<evidence type="ECO:0000256" key="9">
    <source>
        <dbReference type="ARBA" id="ARBA00023167"/>
    </source>
</evidence>
<keyword evidence="5 12" id="KW-0285">Flavoprotein</keyword>
<dbReference type="InterPro" id="IPR004620">
    <property type="entry name" value="MTHF_reductase_bac"/>
</dbReference>
<dbReference type="OrthoDB" id="9812555at2"/>
<dbReference type="Proteomes" id="UP000242754">
    <property type="component" value="Unassembled WGS sequence"/>
</dbReference>
<comment type="similarity">
    <text evidence="3 12">Belongs to the methylenetetrahydrofolate reductase family.</text>
</comment>
<keyword evidence="14" id="KW-1185">Reference proteome</keyword>
<evidence type="ECO:0000256" key="10">
    <source>
        <dbReference type="ARBA" id="ARBA00034478"/>
    </source>
</evidence>
<dbReference type="InterPro" id="IPR003171">
    <property type="entry name" value="Mehydrof_redctse-like"/>
</dbReference>
<comment type="catalytic activity">
    <reaction evidence="11">
        <text>(6S)-5-methyl-5,6,7,8-tetrahydrofolate + NAD(+) = (6R)-5,10-methylene-5,6,7,8-tetrahydrofolate + NADH + H(+)</text>
        <dbReference type="Rhea" id="RHEA:19821"/>
        <dbReference type="ChEBI" id="CHEBI:15378"/>
        <dbReference type="ChEBI" id="CHEBI:15636"/>
        <dbReference type="ChEBI" id="CHEBI:18608"/>
        <dbReference type="ChEBI" id="CHEBI:57540"/>
        <dbReference type="ChEBI" id="CHEBI:57945"/>
        <dbReference type="EC" id="1.5.1.54"/>
    </reaction>
    <physiologicalReaction direction="right-to-left" evidence="11">
        <dbReference type="Rhea" id="RHEA:19823"/>
    </physiologicalReaction>
</comment>
<evidence type="ECO:0000256" key="1">
    <source>
        <dbReference type="ARBA" id="ARBA00001974"/>
    </source>
</evidence>
<evidence type="ECO:0000256" key="4">
    <source>
        <dbReference type="ARBA" id="ARBA00022605"/>
    </source>
</evidence>
<dbReference type="EC" id="1.5.1.54" evidence="12"/>
<comment type="pathway">
    <text evidence="10">Amino-acid biosynthesis; L-methionine biosynthesis via de novo pathway.</text>
</comment>
<keyword evidence="7 12" id="KW-0560">Oxidoreductase</keyword>
<evidence type="ECO:0000256" key="3">
    <source>
        <dbReference type="ARBA" id="ARBA00006743"/>
    </source>
</evidence>
<dbReference type="GO" id="GO:0106312">
    <property type="term" value="F:methylenetetrahydrofolate reductase (NADH) activity"/>
    <property type="evidence" value="ECO:0007669"/>
    <property type="project" value="UniProtKB-EC"/>
</dbReference>
<sequence>MKIRDMLAKGNPTVSFEIFPPKSTYPLETVFETMDSLKDLNPDFISVTYGAGGSTKGNTVDIASRIKKDFGIEAIAHLTCCTSSKEGIQETLASIKESGLENILALRGDIPEALQNDKNWNPQYRYASELIDEIKAFGDFSIGAACYPEGHVESKNMVDDLKNLKRKVDHGADFLITQLFYDNELFYQFREKMELVGVDKPVIAGILPVLNIKQVKHIQKISGCNLPPKFLRILDRYEHDPQSLQEAGIAYAVDQIIDLLSYGVDGVHIYTMNKPDPTRRIMESICSVRQAACKAVK</sequence>
<evidence type="ECO:0000256" key="12">
    <source>
        <dbReference type="RuleBase" id="RU003862"/>
    </source>
</evidence>
<dbReference type="UniPathway" id="UPA00193"/>
<comment type="cofactor">
    <cofactor evidence="1 12">
        <name>FAD</name>
        <dbReference type="ChEBI" id="CHEBI:57692"/>
    </cofactor>
</comment>
<keyword evidence="8" id="KW-0520">NAD</keyword>
<dbReference type="GO" id="GO:0009086">
    <property type="term" value="P:methionine biosynthetic process"/>
    <property type="evidence" value="ECO:0007669"/>
    <property type="project" value="UniProtKB-KW"/>
</dbReference>
<dbReference type="AlphaFoldDB" id="A0A143YJB7"/>
<evidence type="ECO:0000256" key="8">
    <source>
        <dbReference type="ARBA" id="ARBA00023027"/>
    </source>
</evidence>
<evidence type="ECO:0000256" key="11">
    <source>
        <dbReference type="ARBA" id="ARBA00048628"/>
    </source>
</evidence>
<dbReference type="SUPFAM" id="SSF51730">
    <property type="entry name" value="FAD-linked oxidoreductase"/>
    <property type="match status" value="1"/>
</dbReference>
<keyword evidence="4" id="KW-0028">Amino-acid biosynthesis</keyword>
<dbReference type="GO" id="GO:0071949">
    <property type="term" value="F:FAD binding"/>
    <property type="evidence" value="ECO:0007669"/>
    <property type="project" value="TreeGrafter"/>
</dbReference>
<organism evidence="13 14">
    <name type="scientific">Trichococcus palustris</name>
    <dbReference type="NCBI Taxonomy" id="140314"/>
    <lineage>
        <taxon>Bacteria</taxon>
        <taxon>Bacillati</taxon>
        <taxon>Bacillota</taxon>
        <taxon>Bacilli</taxon>
        <taxon>Lactobacillales</taxon>
        <taxon>Carnobacteriaceae</taxon>
        <taxon>Trichococcus</taxon>
    </lineage>
</organism>
<evidence type="ECO:0000313" key="14">
    <source>
        <dbReference type="Proteomes" id="UP000242754"/>
    </source>
</evidence>
<dbReference type="STRING" id="140314.SAMN04488076_11245"/>
<accession>A0A143YJB7</accession>
<dbReference type="PANTHER" id="PTHR45754:SF3">
    <property type="entry name" value="METHYLENETETRAHYDROFOLATE REDUCTASE (NADPH)"/>
    <property type="match status" value="1"/>
</dbReference>
<evidence type="ECO:0000256" key="6">
    <source>
        <dbReference type="ARBA" id="ARBA00022827"/>
    </source>
</evidence>
<dbReference type="InterPro" id="IPR029041">
    <property type="entry name" value="FAD-linked_oxidoreductase-like"/>
</dbReference>
<dbReference type="CDD" id="cd00537">
    <property type="entry name" value="MTHFR"/>
    <property type="match status" value="1"/>
</dbReference>
<dbReference type="GO" id="GO:0005829">
    <property type="term" value="C:cytosol"/>
    <property type="evidence" value="ECO:0007669"/>
    <property type="project" value="InterPro"/>
</dbReference>
<evidence type="ECO:0000313" key="13">
    <source>
        <dbReference type="EMBL" id="CZQ89992.1"/>
    </source>
</evidence>
<keyword evidence="6 12" id="KW-0274">FAD</keyword>
<evidence type="ECO:0000256" key="7">
    <source>
        <dbReference type="ARBA" id="ARBA00023002"/>
    </source>
</evidence>
<dbReference type="PANTHER" id="PTHR45754">
    <property type="entry name" value="METHYLENETETRAHYDROFOLATE REDUCTASE"/>
    <property type="match status" value="1"/>
</dbReference>
<dbReference type="GO" id="GO:0035999">
    <property type="term" value="P:tetrahydrofolate interconversion"/>
    <property type="evidence" value="ECO:0007669"/>
    <property type="project" value="UniProtKB-UniPathway"/>
</dbReference>
<dbReference type="EMBL" id="FJNE01000003">
    <property type="protein sequence ID" value="CZQ89992.1"/>
    <property type="molecule type" value="Genomic_DNA"/>
</dbReference>
<dbReference type="RefSeq" id="WP_087032517.1">
    <property type="nucleotide sequence ID" value="NZ_FJNE01000003.1"/>
</dbReference>
<evidence type="ECO:0000256" key="5">
    <source>
        <dbReference type="ARBA" id="ARBA00022630"/>
    </source>
</evidence>
<dbReference type="Gene3D" id="3.20.20.220">
    <property type="match status" value="1"/>
</dbReference>
<comment type="pathway">
    <text evidence="2 12">One-carbon metabolism; tetrahydrofolate interconversion.</text>
</comment>
<evidence type="ECO:0000256" key="2">
    <source>
        <dbReference type="ARBA" id="ARBA00004777"/>
    </source>
</evidence>
<dbReference type="NCBIfam" id="TIGR00676">
    <property type="entry name" value="fadh2"/>
    <property type="match status" value="1"/>
</dbReference>